<dbReference type="Gene3D" id="3.40.50.2000">
    <property type="entry name" value="Glycogen Phosphorylase B"/>
    <property type="match status" value="2"/>
</dbReference>
<keyword evidence="6 10" id="KW-0573">Peptidoglycan synthesis</keyword>
<keyword evidence="3 10" id="KW-0328">Glycosyltransferase</keyword>
<evidence type="ECO:0000256" key="9">
    <source>
        <dbReference type="ARBA" id="ARBA00023316"/>
    </source>
</evidence>
<organism evidence="13 14">
    <name type="scientific">Lentzea tibetensis</name>
    <dbReference type="NCBI Taxonomy" id="2591470"/>
    <lineage>
        <taxon>Bacteria</taxon>
        <taxon>Bacillati</taxon>
        <taxon>Actinomycetota</taxon>
        <taxon>Actinomycetes</taxon>
        <taxon>Pseudonocardiales</taxon>
        <taxon>Pseudonocardiaceae</taxon>
        <taxon>Lentzea</taxon>
    </lineage>
</organism>
<evidence type="ECO:0000256" key="1">
    <source>
        <dbReference type="ARBA" id="ARBA00022475"/>
    </source>
</evidence>
<dbReference type="PANTHER" id="PTHR21015">
    <property type="entry name" value="UDP-N-ACETYLGLUCOSAMINE--N-ACETYLMURAMYL-(PENTAPEPTIDE) PYROPHOSPHORYL-UNDECAPRENOL N-ACETYLGLUCOSAMINE TRANSFERASE 1"/>
    <property type="match status" value="1"/>
</dbReference>
<dbReference type="InterPro" id="IPR007235">
    <property type="entry name" value="Glyco_trans_28_C"/>
</dbReference>
<dbReference type="GO" id="GO:0005975">
    <property type="term" value="P:carbohydrate metabolic process"/>
    <property type="evidence" value="ECO:0007669"/>
    <property type="project" value="InterPro"/>
</dbReference>
<accession>A0A563EWA0</accession>
<name>A0A563EWA0_9PSEU</name>
<keyword evidence="14" id="KW-1185">Reference proteome</keyword>
<feature type="binding site" evidence="10">
    <location>
        <position position="255"/>
    </location>
    <ligand>
        <name>UDP-N-acetyl-alpha-D-glucosamine</name>
        <dbReference type="ChEBI" id="CHEBI:57705"/>
    </ligand>
</feature>
<dbReference type="RefSeq" id="WP_146351880.1">
    <property type="nucleotide sequence ID" value="NZ_VOBR01000007.1"/>
</dbReference>
<dbReference type="SUPFAM" id="SSF53756">
    <property type="entry name" value="UDP-Glycosyltransferase/glycogen phosphorylase"/>
    <property type="match status" value="1"/>
</dbReference>
<dbReference type="GO" id="GO:0050511">
    <property type="term" value="F:undecaprenyldiphospho-muramoylpentapeptide beta-N-acetylglucosaminyltransferase activity"/>
    <property type="evidence" value="ECO:0007669"/>
    <property type="project" value="UniProtKB-UniRule"/>
</dbReference>
<feature type="domain" description="Glycosyl transferase family 28 C-terminal" evidence="12">
    <location>
        <begin position="193"/>
        <end position="357"/>
    </location>
</feature>
<dbReference type="NCBIfam" id="TIGR01133">
    <property type="entry name" value="murG"/>
    <property type="match status" value="1"/>
</dbReference>
<keyword evidence="1 10" id="KW-1003">Cell membrane</keyword>
<dbReference type="HAMAP" id="MF_00033">
    <property type="entry name" value="MurG"/>
    <property type="match status" value="1"/>
</dbReference>
<keyword evidence="4 10" id="KW-0808">Transferase</keyword>
<sequence length="373" mass="38384">MSLSVVIAAGGTGGHIYPGLALAEAIKESAPDARITFVGTTRGLEGKLVPSAGFPLRTVDMVPLTVRHGLRFPVALGVASAQCGKVLREERAQVAVGMGGYSSAPLLVAARLAGVPSVIHDSNAVPGRANRFSARLTDNVALAFPEAADHLPSSVDCRTVGMPLAATLSGFDRAALRPAARASLGLAEDTVLVLVNGGSLGATRLNLAAAELAGRWRSRADVRIVIKAGREGADELNRRISSAGASDVAHAVTYIDRMDTMYAAADLTVCRAGAATVAELGQVGLPSVLVPYPHAPHDHQTRNAQALVNAGAAVLLTDAETSAARLESVVGELIADRSRRAAMSAAALRTSRPDAARSLAEWVCSLASTGKES</sequence>
<dbReference type="GO" id="GO:0051301">
    <property type="term" value="P:cell division"/>
    <property type="evidence" value="ECO:0007669"/>
    <property type="project" value="UniProtKB-KW"/>
</dbReference>
<evidence type="ECO:0000256" key="2">
    <source>
        <dbReference type="ARBA" id="ARBA00022618"/>
    </source>
</evidence>
<evidence type="ECO:0000313" key="14">
    <source>
        <dbReference type="Proteomes" id="UP000316639"/>
    </source>
</evidence>
<evidence type="ECO:0000256" key="8">
    <source>
        <dbReference type="ARBA" id="ARBA00023306"/>
    </source>
</evidence>
<evidence type="ECO:0000256" key="10">
    <source>
        <dbReference type="HAMAP-Rule" id="MF_00033"/>
    </source>
</evidence>
<dbReference type="EMBL" id="VOBR01000007">
    <property type="protein sequence ID" value="TWP51949.1"/>
    <property type="molecule type" value="Genomic_DNA"/>
</dbReference>
<dbReference type="Pfam" id="PF04101">
    <property type="entry name" value="Glyco_tran_28_C"/>
    <property type="match status" value="1"/>
</dbReference>
<evidence type="ECO:0000256" key="5">
    <source>
        <dbReference type="ARBA" id="ARBA00022960"/>
    </source>
</evidence>
<dbReference type="GO" id="GO:0071555">
    <property type="term" value="P:cell wall organization"/>
    <property type="evidence" value="ECO:0007669"/>
    <property type="project" value="UniProtKB-KW"/>
</dbReference>
<dbReference type="UniPathway" id="UPA00219"/>
<protein>
    <recommendedName>
        <fullName evidence="10">UDP-N-acetylglucosamine--N-acetylmuramyl-(pentapeptide) pyrophosphoryl-undecaprenol N-acetylglucosamine transferase</fullName>
        <ecNumber evidence="10">2.4.1.227</ecNumber>
    </recommendedName>
    <alternativeName>
        <fullName evidence="10">Undecaprenyl-PP-MurNAc-pentapeptide-UDPGlcNAc GlcNAc transferase</fullName>
    </alternativeName>
</protein>
<dbReference type="GO" id="GO:0009252">
    <property type="term" value="P:peptidoglycan biosynthetic process"/>
    <property type="evidence" value="ECO:0007669"/>
    <property type="project" value="UniProtKB-UniRule"/>
</dbReference>
<keyword evidence="9 10" id="KW-0961">Cell wall biogenesis/degradation</keyword>
<dbReference type="Pfam" id="PF03033">
    <property type="entry name" value="Glyco_transf_28"/>
    <property type="match status" value="1"/>
</dbReference>
<evidence type="ECO:0000259" key="11">
    <source>
        <dbReference type="Pfam" id="PF03033"/>
    </source>
</evidence>
<keyword evidence="7 10" id="KW-0472">Membrane</keyword>
<feature type="binding site" evidence="10">
    <location>
        <position position="300"/>
    </location>
    <ligand>
        <name>UDP-N-acetyl-alpha-D-glucosamine</name>
        <dbReference type="ChEBI" id="CHEBI:57705"/>
    </ligand>
</feature>
<dbReference type="Proteomes" id="UP000316639">
    <property type="component" value="Unassembled WGS sequence"/>
</dbReference>
<keyword evidence="5 10" id="KW-0133">Cell shape</keyword>
<reference evidence="13 14" key="1">
    <citation type="submission" date="2019-07" db="EMBL/GenBank/DDBJ databases">
        <title>Lentzea xizangensis sp. nov., isolated from Qinghai-Tibetan Plateau Soils.</title>
        <authorList>
            <person name="Huang J."/>
        </authorList>
    </citation>
    <scope>NUCLEOTIDE SEQUENCE [LARGE SCALE GENOMIC DNA]</scope>
    <source>
        <strain evidence="13 14">FXJ1.1311</strain>
    </source>
</reference>
<feature type="binding site" evidence="10">
    <location>
        <position position="123"/>
    </location>
    <ligand>
        <name>UDP-N-acetyl-alpha-D-glucosamine</name>
        <dbReference type="ChEBI" id="CHEBI:57705"/>
    </ligand>
</feature>
<feature type="binding site" evidence="10">
    <location>
        <begin position="12"/>
        <end position="14"/>
    </location>
    <ligand>
        <name>UDP-N-acetyl-alpha-D-glucosamine</name>
        <dbReference type="ChEBI" id="CHEBI:57705"/>
    </ligand>
</feature>
<comment type="catalytic activity">
    <reaction evidence="10">
        <text>di-trans,octa-cis-undecaprenyl diphospho-N-acetyl-alpha-D-muramoyl-L-alanyl-D-glutamyl-meso-2,6-diaminopimeloyl-D-alanyl-D-alanine + UDP-N-acetyl-alpha-D-glucosamine = di-trans,octa-cis-undecaprenyl diphospho-[N-acetyl-alpha-D-glucosaminyl-(1-&gt;4)]-N-acetyl-alpha-D-muramoyl-L-alanyl-D-glutamyl-meso-2,6-diaminopimeloyl-D-alanyl-D-alanine + UDP + H(+)</text>
        <dbReference type="Rhea" id="RHEA:31227"/>
        <dbReference type="ChEBI" id="CHEBI:15378"/>
        <dbReference type="ChEBI" id="CHEBI:57705"/>
        <dbReference type="ChEBI" id="CHEBI:58223"/>
        <dbReference type="ChEBI" id="CHEBI:61387"/>
        <dbReference type="ChEBI" id="CHEBI:61388"/>
        <dbReference type="EC" id="2.4.1.227"/>
    </reaction>
</comment>
<comment type="function">
    <text evidence="10">Cell wall formation. Catalyzes the transfer of a GlcNAc subunit on undecaprenyl-pyrophosphoryl-MurNAc-pentapeptide (lipid intermediate I) to form undecaprenyl-pyrophosphoryl-MurNAc-(pentapeptide)GlcNAc (lipid intermediate II).</text>
</comment>
<dbReference type="EC" id="2.4.1.227" evidence="10"/>
<evidence type="ECO:0000259" key="12">
    <source>
        <dbReference type="Pfam" id="PF04101"/>
    </source>
</evidence>
<keyword evidence="2 10" id="KW-0132">Cell division</keyword>
<evidence type="ECO:0000256" key="6">
    <source>
        <dbReference type="ARBA" id="ARBA00022984"/>
    </source>
</evidence>
<evidence type="ECO:0000256" key="7">
    <source>
        <dbReference type="ARBA" id="ARBA00023136"/>
    </source>
</evidence>
<gene>
    <name evidence="10 13" type="primary">murG</name>
    <name evidence="13" type="ORF">FKR81_14010</name>
</gene>
<dbReference type="GO" id="GO:0005886">
    <property type="term" value="C:plasma membrane"/>
    <property type="evidence" value="ECO:0007669"/>
    <property type="project" value="UniProtKB-SubCell"/>
</dbReference>
<feature type="domain" description="Glycosyltransferase family 28 N-terminal" evidence="11">
    <location>
        <begin position="5"/>
        <end position="141"/>
    </location>
</feature>
<feature type="binding site" evidence="10">
    <location>
        <position position="199"/>
    </location>
    <ligand>
        <name>UDP-N-acetyl-alpha-D-glucosamine</name>
        <dbReference type="ChEBI" id="CHEBI:57705"/>
    </ligand>
</feature>
<keyword evidence="8 10" id="KW-0131">Cell cycle</keyword>
<comment type="similarity">
    <text evidence="10">Belongs to the glycosyltransferase 28 family. MurG subfamily.</text>
</comment>
<evidence type="ECO:0000313" key="13">
    <source>
        <dbReference type="EMBL" id="TWP51949.1"/>
    </source>
</evidence>
<comment type="caution">
    <text evidence="13">The sequence shown here is derived from an EMBL/GenBank/DDBJ whole genome shotgun (WGS) entry which is preliminary data.</text>
</comment>
<dbReference type="InterPro" id="IPR006009">
    <property type="entry name" value="GlcNAc_MurG"/>
</dbReference>
<evidence type="ECO:0000256" key="4">
    <source>
        <dbReference type="ARBA" id="ARBA00022679"/>
    </source>
</evidence>
<proteinExistence type="inferred from homology"/>
<comment type="pathway">
    <text evidence="10">Cell wall biogenesis; peptidoglycan biosynthesis.</text>
</comment>
<comment type="subcellular location">
    <subcellularLocation>
        <location evidence="10">Cell membrane</location>
        <topology evidence="10">Peripheral membrane protein</topology>
        <orientation evidence="10">Cytoplasmic side</orientation>
    </subcellularLocation>
</comment>
<dbReference type="InterPro" id="IPR004276">
    <property type="entry name" value="GlycoTrans_28_N"/>
</dbReference>
<dbReference type="GO" id="GO:0008360">
    <property type="term" value="P:regulation of cell shape"/>
    <property type="evidence" value="ECO:0007669"/>
    <property type="project" value="UniProtKB-KW"/>
</dbReference>
<dbReference type="GO" id="GO:0051991">
    <property type="term" value="F:UDP-N-acetyl-D-glucosamine:N-acetylmuramoyl-L-alanyl-D-glutamyl-meso-2,6-diaminopimelyl-D-alanyl-D-alanine-diphosphoundecaprenol 4-beta-N-acetylglucosaminlytransferase activity"/>
    <property type="evidence" value="ECO:0007669"/>
    <property type="project" value="RHEA"/>
</dbReference>
<dbReference type="PANTHER" id="PTHR21015:SF22">
    <property type="entry name" value="GLYCOSYLTRANSFERASE"/>
    <property type="match status" value="1"/>
</dbReference>
<dbReference type="AlphaFoldDB" id="A0A563EWA0"/>
<comment type="caution">
    <text evidence="10">Lacks conserved residue(s) required for the propagation of feature annotation.</text>
</comment>
<evidence type="ECO:0000256" key="3">
    <source>
        <dbReference type="ARBA" id="ARBA00022676"/>
    </source>
</evidence>
<dbReference type="OrthoDB" id="9808936at2"/>
<dbReference type="CDD" id="cd03785">
    <property type="entry name" value="GT28_MurG"/>
    <property type="match status" value="1"/>
</dbReference>